<gene>
    <name evidence="2" type="ORF">HPB52_007288</name>
</gene>
<evidence type="ECO:0000256" key="1">
    <source>
        <dbReference type="SAM" id="MobiDB-lite"/>
    </source>
</evidence>
<evidence type="ECO:0000313" key="2">
    <source>
        <dbReference type="EMBL" id="KAH7972132.1"/>
    </source>
</evidence>
<comment type="caution">
    <text evidence="2">The sequence shown here is derived from an EMBL/GenBank/DDBJ whole genome shotgun (WGS) entry which is preliminary data.</text>
</comment>
<dbReference type="Proteomes" id="UP000821837">
    <property type="component" value="Chromosome 11"/>
</dbReference>
<feature type="region of interest" description="Disordered" evidence="1">
    <location>
        <begin position="200"/>
        <end position="223"/>
    </location>
</feature>
<reference evidence="2" key="2">
    <citation type="submission" date="2021-09" db="EMBL/GenBank/DDBJ databases">
        <authorList>
            <person name="Jia N."/>
            <person name="Wang J."/>
            <person name="Shi W."/>
            <person name="Du L."/>
            <person name="Sun Y."/>
            <person name="Zhan W."/>
            <person name="Jiang J."/>
            <person name="Wang Q."/>
            <person name="Zhang B."/>
            <person name="Ji P."/>
            <person name="Sakyi L.B."/>
            <person name="Cui X."/>
            <person name="Yuan T."/>
            <person name="Jiang B."/>
            <person name="Yang W."/>
            <person name="Lam T.T.-Y."/>
            <person name="Chang Q."/>
            <person name="Ding S."/>
            <person name="Wang X."/>
            <person name="Zhu J."/>
            <person name="Ruan X."/>
            <person name="Zhao L."/>
            <person name="Wei J."/>
            <person name="Que T."/>
            <person name="Du C."/>
            <person name="Cheng J."/>
            <person name="Dai P."/>
            <person name="Han X."/>
            <person name="Huang E."/>
            <person name="Gao Y."/>
            <person name="Liu J."/>
            <person name="Shao H."/>
            <person name="Ye R."/>
            <person name="Li L."/>
            <person name="Wei W."/>
            <person name="Wang X."/>
            <person name="Wang C."/>
            <person name="Huo Q."/>
            <person name="Li W."/>
            <person name="Guo W."/>
            <person name="Chen H."/>
            <person name="Chen S."/>
            <person name="Zhou L."/>
            <person name="Zhou L."/>
            <person name="Ni X."/>
            <person name="Tian J."/>
            <person name="Zhou Y."/>
            <person name="Sheng Y."/>
            <person name="Liu T."/>
            <person name="Pan Y."/>
            <person name="Xia L."/>
            <person name="Li J."/>
            <person name="Zhao F."/>
            <person name="Cao W."/>
        </authorList>
    </citation>
    <scope>NUCLEOTIDE SEQUENCE</scope>
    <source>
        <strain evidence="2">Rsan-2018</strain>
        <tissue evidence="2">Larvae</tissue>
    </source>
</reference>
<dbReference type="AlphaFoldDB" id="A0A9D4QA52"/>
<dbReference type="EMBL" id="JABSTV010001247">
    <property type="protein sequence ID" value="KAH7972132.1"/>
    <property type="molecule type" value="Genomic_DNA"/>
</dbReference>
<dbReference type="VEuPathDB" id="VectorBase:RSAN_050420"/>
<accession>A0A9D4QA52</accession>
<reference evidence="2" key="1">
    <citation type="journal article" date="2020" name="Cell">
        <title>Large-Scale Comparative Analyses of Tick Genomes Elucidate Their Genetic Diversity and Vector Capacities.</title>
        <authorList>
            <consortium name="Tick Genome and Microbiome Consortium (TIGMIC)"/>
            <person name="Jia N."/>
            <person name="Wang J."/>
            <person name="Shi W."/>
            <person name="Du L."/>
            <person name="Sun Y."/>
            <person name="Zhan W."/>
            <person name="Jiang J.F."/>
            <person name="Wang Q."/>
            <person name="Zhang B."/>
            <person name="Ji P."/>
            <person name="Bell-Sakyi L."/>
            <person name="Cui X.M."/>
            <person name="Yuan T.T."/>
            <person name="Jiang B.G."/>
            <person name="Yang W.F."/>
            <person name="Lam T.T."/>
            <person name="Chang Q.C."/>
            <person name="Ding S.J."/>
            <person name="Wang X.J."/>
            <person name="Zhu J.G."/>
            <person name="Ruan X.D."/>
            <person name="Zhao L."/>
            <person name="Wei J.T."/>
            <person name="Ye R.Z."/>
            <person name="Que T.C."/>
            <person name="Du C.H."/>
            <person name="Zhou Y.H."/>
            <person name="Cheng J.X."/>
            <person name="Dai P.F."/>
            <person name="Guo W.B."/>
            <person name="Han X.H."/>
            <person name="Huang E.J."/>
            <person name="Li L.F."/>
            <person name="Wei W."/>
            <person name="Gao Y.C."/>
            <person name="Liu J.Z."/>
            <person name="Shao H.Z."/>
            <person name="Wang X."/>
            <person name="Wang C.C."/>
            <person name="Yang T.C."/>
            <person name="Huo Q.B."/>
            <person name="Li W."/>
            <person name="Chen H.Y."/>
            <person name="Chen S.E."/>
            <person name="Zhou L.G."/>
            <person name="Ni X.B."/>
            <person name="Tian J.H."/>
            <person name="Sheng Y."/>
            <person name="Liu T."/>
            <person name="Pan Y.S."/>
            <person name="Xia L.Y."/>
            <person name="Li J."/>
            <person name="Zhao F."/>
            <person name="Cao W.C."/>
        </authorList>
    </citation>
    <scope>NUCLEOTIDE SEQUENCE</scope>
    <source>
        <strain evidence="2">Rsan-2018</strain>
    </source>
</reference>
<proteinExistence type="predicted"/>
<protein>
    <submittedName>
        <fullName evidence="2">Uncharacterized protein</fullName>
    </submittedName>
</protein>
<organism evidence="2 3">
    <name type="scientific">Rhipicephalus sanguineus</name>
    <name type="common">Brown dog tick</name>
    <name type="synonym">Ixodes sanguineus</name>
    <dbReference type="NCBI Taxonomy" id="34632"/>
    <lineage>
        <taxon>Eukaryota</taxon>
        <taxon>Metazoa</taxon>
        <taxon>Ecdysozoa</taxon>
        <taxon>Arthropoda</taxon>
        <taxon>Chelicerata</taxon>
        <taxon>Arachnida</taxon>
        <taxon>Acari</taxon>
        <taxon>Parasitiformes</taxon>
        <taxon>Ixodida</taxon>
        <taxon>Ixodoidea</taxon>
        <taxon>Ixodidae</taxon>
        <taxon>Rhipicephalinae</taxon>
        <taxon>Rhipicephalus</taxon>
        <taxon>Rhipicephalus</taxon>
    </lineage>
</organism>
<keyword evidence="3" id="KW-1185">Reference proteome</keyword>
<name>A0A9D4QA52_RHISA</name>
<evidence type="ECO:0000313" key="3">
    <source>
        <dbReference type="Proteomes" id="UP000821837"/>
    </source>
</evidence>
<feature type="region of interest" description="Disordered" evidence="1">
    <location>
        <begin position="102"/>
        <end position="133"/>
    </location>
</feature>
<sequence>MTTLLSAVQQKQQQVSASVAAYHQRPRSMYERSFVQVQKSTRVRPAALTTHTLVTLSPRSSAGTPTATSYAPRFVGTPTYYNAFKPLPTVNQVSPRPGTITVSTASHPSSSPQQQAVQATGEGHQQPQPHQQQFRFPKSHLTLLLTPTVRHGTLPAVPGINLPAAAPASILIHSQPAGQFRYPLAAATGLAQVGRFQTTQASTSTSAMPDSATKPRKTAAERSHPAVNYALRSLKIGPFLLQADDPETNLGYKFKIIFSKRRFMYEFESLPSSEDGGMRLSCVIVPFQSLQSLRCEDDYILIQERSERSGALRHVVALAGSQDHEGGYLIQLNTTDVVRIRHLLWEFNPRFHELMLRRISDVDTKLDEPLPPYGAPGRAAWRHEVAKANKAAKKTPVGRRRGMVARNRAVVAAAGHPGATAAGRLAGASSLVPFSVSSTESGAPSSSSTCACRVSCRVARCSCAKARTRCDPARCACLACDNPLNLLEAVGIPLRDAQADPCLMQAVFQVSDLPWYLCQQVRLNCCPESVMVRECIPGPMPCPRCGHAAQYSWCANTLFHGSTNHCAVCVRCNLFAGEHCQVCNCCYYYSGNNKNCPRCRRAEGMQIVQRQASETAAAATVKTVQVLTIQTFAGNQQKTQAEKSRSPTVLPAIEAPPPQTPVLDAAQAPESAALVVEEPQDSNADPELVVQEVVPAVSDNGGADEPVVTGVIAADDKAEVICVKSEPEDRDGAAPLVVDI</sequence>